<sequence>MELLEEFGTGGDFLKLRVKLGLLATVAMGATVLGLGGVPGTPQVSNTVVAQAATTINAKHQGMIGDAKTANNEALQDMLDKWDSDDLTVHVPKGTYVFDAGNIKLHSNITFKFDKGAVFRITSGNRVNFVYPSPEAGYDGGISNVKWEGATFQGDNTEMGQSVFTQSVHHATNISFDKCVFDNAESPTGHYIDLDGSHDIDITNSVFTGFNGSQDFKEAIQVDYSNAKAMSYKNPGDQYDNLPTYDVRVNKNQFLPVAKKSGQVKSYAPNPIGEHAVYAHGKGGIIHNVYFTNNTVVDPKPLMDDGVATIHFKGISDLWITGNKFINEHVLGSGNYIYLYNAESDYKMTNLNIEDNTFTNVNPTKQYIFLDSADADNPMTGVSITGNKVTTQKKGASFVKSNFALTGDTIDISNNTIKKAKKKKVAKKPTIPTTSVSNTTSQKLKKRKQTNKSEKYYGGLATQHAQLSSKYKTYAVYNHIKGHKNWNILKFNWKSIKNKRVYIDMRANADTGKWYRIRFSKSDNAKKYWIRKGALTFDTFKSESYDRSFNLMKVYPVYTKPFNDSMLAKQKGTTADISERRVTITHRVKRTDSNGKVSTYYQMDNGLWTRALAFDLDS</sequence>
<evidence type="ECO:0000313" key="2">
    <source>
        <dbReference type="EMBL" id="KRK37337.1"/>
    </source>
</evidence>
<evidence type="ECO:0000313" key="3">
    <source>
        <dbReference type="Proteomes" id="UP000051176"/>
    </source>
</evidence>
<evidence type="ECO:0000256" key="1">
    <source>
        <dbReference type="SAM" id="MobiDB-lite"/>
    </source>
</evidence>
<dbReference type="eggNOG" id="COG5434">
    <property type="taxonomic scope" value="Bacteria"/>
</dbReference>
<dbReference type="AlphaFoldDB" id="A0A0R1GUM7"/>
<name>A0A0R1GUM7_9LACO</name>
<gene>
    <name evidence="2" type="ORF">FD07_GL000205</name>
</gene>
<feature type="region of interest" description="Disordered" evidence="1">
    <location>
        <begin position="423"/>
        <end position="450"/>
    </location>
</feature>
<keyword evidence="3" id="KW-1185">Reference proteome</keyword>
<dbReference type="EMBL" id="AZCZ01000011">
    <property type="protein sequence ID" value="KRK37337.1"/>
    <property type="molecule type" value="Genomic_DNA"/>
</dbReference>
<dbReference type="InterPro" id="IPR012334">
    <property type="entry name" value="Pectin_lyas_fold"/>
</dbReference>
<proteinExistence type="predicted"/>
<comment type="caution">
    <text evidence="2">The sequence shown here is derived from an EMBL/GenBank/DDBJ whole genome shotgun (WGS) entry which is preliminary data.</text>
</comment>
<dbReference type="OrthoDB" id="3227120at2"/>
<dbReference type="Proteomes" id="UP000051176">
    <property type="component" value="Unassembled WGS sequence"/>
</dbReference>
<dbReference type="InterPro" id="IPR011050">
    <property type="entry name" value="Pectin_lyase_fold/virulence"/>
</dbReference>
<reference evidence="2 3" key="1">
    <citation type="journal article" date="2015" name="Genome Announc.">
        <title>Expanding the biotechnology potential of lactobacilli through comparative genomics of 213 strains and associated genera.</title>
        <authorList>
            <person name="Sun Z."/>
            <person name="Harris H.M."/>
            <person name="McCann A."/>
            <person name="Guo C."/>
            <person name="Argimon S."/>
            <person name="Zhang W."/>
            <person name="Yang X."/>
            <person name="Jeffery I.B."/>
            <person name="Cooney J.C."/>
            <person name="Kagawa T.F."/>
            <person name="Liu W."/>
            <person name="Song Y."/>
            <person name="Salvetti E."/>
            <person name="Wrobel A."/>
            <person name="Rasinkangas P."/>
            <person name="Parkhill J."/>
            <person name="Rea M.C."/>
            <person name="O'Sullivan O."/>
            <person name="Ritari J."/>
            <person name="Douillard F.P."/>
            <person name="Paul Ross R."/>
            <person name="Yang R."/>
            <person name="Briner A.E."/>
            <person name="Felis G.E."/>
            <person name="de Vos W.M."/>
            <person name="Barrangou R."/>
            <person name="Klaenhammer T.R."/>
            <person name="Caufield P.W."/>
            <person name="Cui Y."/>
            <person name="Zhang H."/>
            <person name="O'Toole P.W."/>
        </authorList>
    </citation>
    <scope>NUCLEOTIDE SEQUENCE [LARGE SCALE GENOMIC DNA]</scope>
    <source>
        <strain evidence="2 3">ATCC 53295</strain>
    </source>
</reference>
<organism evidence="2 3">
    <name type="scientific">Levilactobacillus parabrevis ATCC 53295</name>
    <dbReference type="NCBI Taxonomy" id="1267003"/>
    <lineage>
        <taxon>Bacteria</taxon>
        <taxon>Bacillati</taxon>
        <taxon>Bacillota</taxon>
        <taxon>Bacilli</taxon>
        <taxon>Lactobacillales</taxon>
        <taxon>Lactobacillaceae</taxon>
        <taxon>Levilactobacillus</taxon>
    </lineage>
</organism>
<dbReference type="PATRIC" id="fig|1267003.4.peg.215"/>
<dbReference type="STRING" id="357278.IV61_GL001877"/>
<protein>
    <submittedName>
        <fullName evidence="2">N-acetylmuramoyl-L-alanine amidase</fullName>
    </submittedName>
</protein>
<dbReference type="Gene3D" id="2.160.20.10">
    <property type="entry name" value="Single-stranded right-handed beta-helix, Pectin lyase-like"/>
    <property type="match status" value="1"/>
</dbReference>
<dbReference type="SUPFAM" id="SSF51126">
    <property type="entry name" value="Pectin lyase-like"/>
    <property type="match status" value="1"/>
</dbReference>
<accession>A0A0R1GUM7</accession>